<accession>L5KE31</accession>
<dbReference type="GO" id="GO:0006511">
    <property type="term" value="P:ubiquitin-dependent protein catabolic process"/>
    <property type="evidence" value="ECO:0007669"/>
    <property type="project" value="InterPro"/>
</dbReference>
<dbReference type="InterPro" id="IPR042299">
    <property type="entry name" value="Ufd1-like_Nn"/>
</dbReference>
<dbReference type="FunFam" id="2.40.40.50:FF:000001">
    <property type="entry name" value="Ubiquitin fusion degradation protein 1 homolog"/>
    <property type="match status" value="1"/>
</dbReference>
<feature type="domain" description="Ubiquitin fusion degradation protein UFD1 N-terminal subdomain 1" evidence="7">
    <location>
        <begin position="14"/>
        <end position="112"/>
    </location>
</feature>
<gene>
    <name evidence="9" type="ORF">PAL_GLEAN10007701</name>
</gene>
<dbReference type="Proteomes" id="UP000010552">
    <property type="component" value="Unassembled WGS sequence"/>
</dbReference>
<dbReference type="InterPro" id="IPR055417">
    <property type="entry name" value="UFD1_N1"/>
</dbReference>
<evidence type="ECO:0000259" key="7">
    <source>
        <dbReference type="Pfam" id="PF03152"/>
    </source>
</evidence>
<dbReference type="FunCoup" id="L5KE31">
    <property type="interactions" value="3434"/>
</dbReference>
<dbReference type="STRING" id="9402.L5KE31"/>
<evidence type="ECO:0000256" key="1">
    <source>
        <dbReference type="ARBA" id="ARBA00006043"/>
    </source>
</evidence>
<dbReference type="InterPro" id="IPR004854">
    <property type="entry name" value="Ufd1-like"/>
</dbReference>
<evidence type="ECO:0000256" key="4">
    <source>
        <dbReference type="ARBA" id="ARBA00060618"/>
    </source>
</evidence>
<dbReference type="InterPro" id="IPR021475">
    <property type="entry name" value="Pants/Emi1-like"/>
</dbReference>
<organism evidence="9 10">
    <name type="scientific">Pteropus alecto</name>
    <name type="common">Black flying fox</name>
    <dbReference type="NCBI Taxonomy" id="9402"/>
    <lineage>
        <taxon>Eukaryota</taxon>
        <taxon>Metazoa</taxon>
        <taxon>Chordata</taxon>
        <taxon>Craniata</taxon>
        <taxon>Vertebrata</taxon>
        <taxon>Euteleostomi</taxon>
        <taxon>Mammalia</taxon>
        <taxon>Eutheria</taxon>
        <taxon>Laurasiatheria</taxon>
        <taxon>Chiroptera</taxon>
        <taxon>Yinpterochiroptera</taxon>
        <taxon>Pteropodoidea</taxon>
        <taxon>Pteropodidae</taxon>
        <taxon>Pteropodinae</taxon>
        <taxon>Pteropus</taxon>
    </lineage>
</organism>
<feature type="region of interest" description="Disordered" evidence="6">
    <location>
        <begin position="225"/>
        <end position="248"/>
    </location>
</feature>
<evidence type="ECO:0000256" key="6">
    <source>
        <dbReference type="SAM" id="MobiDB-lite"/>
    </source>
</evidence>
<dbReference type="GO" id="GO:0034098">
    <property type="term" value="C:VCP-NPL4-UFD1 AAA ATPase complex"/>
    <property type="evidence" value="ECO:0007669"/>
    <property type="project" value="TreeGrafter"/>
</dbReference>
<comment type="function">
    <text evidence="3">Essential component of the ubiquitin-dependent proteolytic pathway which degrades ubiquitin fusion proteins. The ternary complex containing UFD1, VCP and NPLOC4 binds ubiquitinated proteins and is necessary for the export of misfolded proteins from the ER to the cytoplasm, where they are degraded by the proteasome. The NPLOC4-UFD1-VCP complex regulates spindle disassembly at the end of mitosis and is necessary for the formation of a closed nuclear envelope. It may be involved in the development of some ectoderm-derived structures. Acts as a negative regulator of type I interferon production via the complex formed with VCP and NPLOC4, which binds to RIGI and recruits RNF125 to promote ubiquitination and degradation of RIGI.</text>
</comment>
<dbReference type="EMBL" id="KB030791">
    <property type="protein sequence ID" value="ELK09825.1"/>
    <property type="molecule type" value="Genomic_DNA"/>
</dbReference>
<sequence length="400" mass="45640">MFDHPIPRVFQNRFSTQYRCFSVSMLAGPNDRSDVEKGGKIIMPPSALDQLSRLNITYPMLFKLTNKNSDRMTHCGVLEFVADEGICYLPHWMMQNLLLEEGGLVQVESVNLQVATYSKFQPQSPDFLDITNPKAVLENALRNFACLTTGDVIAINYNEKIYELRVMETKPDKAVSIIECDMNVDFDAPLGYKEPERQVQHEESTEGETDHSGYAGELGFRAFSGSGNRLDGKKKGVEPSPSPIKPGDIKRGIPNYEFKLGKITFIRNSRPLVKKVEEAEAVFDTLPDMADGSGWRVRLSPQPPRPCEAYRAEWKLCRSAGHFLHHYYVHGERPACEQWRRDLDSCRAWEEHQSAEAQRSLCESERARVRAARKHSLVWTLRQSPPADWHLPLPQEEKDE</sequence>
<evidence type="ECO:0000313" key="9">
    <source>
        <dbReference type="EMBL" id="ELK09825.1"/>
    </source>
</evidence>
<dbReference type="PANTHER" id="PTHR12555">
    <property type="entry name" value="UBIQUITIN FUSION DEGRADATON PROTEIN 1"/>
    <property type="match status" value="1"/>
</dbReference>
<evidence type="ECO:0000256" key="2">
    <source>
        <dbReference type="ARBA" id="ARBA00022786"/>
    </source>
</evidence>
<dbReference type="GO" id="GO:0036501">
    <property type="term" value="C:UFD1-NPL4 complex"/>
    <property type="evidence" value="ECO:0007669"/>
    <property type="project" value="UniProtKB-ARBA"/>
</dbReference>
<comment type="pathway">
    <text evidence="4">Protein degradation; proteasomal ubiquitin-dependent pathway.</text>
</comment>
<dbReference type="Pfam" id="PF11326">
    <property type="entry name" value="PANTS-like"/>
    <property type="match status" value="1"/>
</dbReference>
<dbReference type="Pfam" id="PF24842">
    <property type="entry name" value="UFD1_N2"/>
    <property type="match status" value="1"/>
</dbReference>
<proteinExistence type="inferred from homology"/>
<evidence type="ECO:0000313" key="10">
    <source>
        <dbReference type="Proteomes" id="UP000010552"/>
    </source>
</evidence>
<feature type="domain" description="Ubiquitin fusion degradation protein UFD1 N-terminal subdomain 2" evidence="8">
    <location>
        <begin position="115"/>
        <end position="189"/>
    </location>
</feature>
<dbReference type="AlphaFoldDB" id="L5KE31"/>
<dbReference type="Pfam" id="PF03152">
    <property type="entry name" value="UFD1_N1"/>
    <property type="match status" value="1"/>
</dbReference>
<evidence type="ECO:0000256" key="5">
    <source>
        <dbReference type="ARBA" id="ARBA00072593"/>
    </source>
</evidence>
<dbReference type="PANTHER" id="PTHR12555:SF13">
    <property type="entry name" value="UBIQUITIN RECOGNITION FACTOR IN ER-ASSOCIATED DEGRADATION PROTEIN 1"/>
    <property type="match status" value="1"/>
</dbReference>
<protein>
    <recommendedName>
        <fullName evidence="5">Ubiquitin recognition factor in ER-associated degradation protein 1</fullName>
    </recommendedName>
</protein>
<dbReference type="eggNOG" id="KOG1816">
    <property type="taxonomic scope" value="Eukaryota"/>
</dbReference>
<dbReference type="FunFam" id="3.10.330.10:FF:000002">
    <property type="entry name" value="ubiquitin fusion degradation protein 1 homolog"/>
    <property type="match status" value="1"/>
</dbReference>
<evidence type="ECO:0000256" key="3">
    <source>
        <dbReference type="ARBA" id="ARBA00058252"/>
    </source>
</evidence>
<keyword evidence="2" id="KW-0833">Ubl conjugation pathway</keyword>
<dbReference type="Gene3D" id="2.40.40.50">
    <property type="entry name" value="Ubiquitin fusion degradation protein UFD1, N-terminal domain"/>
    <property type="match status" value="1"/>
</dbReference>
<dbReference type="GO" id="GO:0031593">
    <property type="term" value="F:polyubiquitin modification-dependent protein binding"/>
    <property type="evidence" value="ECO:0007669"/>
    <property type="project" value="TreeGrafter"/>
</dbReference>
<dbReference type="InterPro" id="IPR055418">
    <property type="entry name" value="UFD1_N2"/>
</dbReference>
<dbReference type="Gene3D" id="3.10.330.10">
    <property type="match status" value="1"/>
</dbReference>
<dbReference type="GO" id="GO:0030970">
    <property type="term" value="P:retrograde protein transport, ER to cytosol"/>
    <property type="evidence" value="ECO:0007669"/>
    <property type="project" value="UniProtKB-ARBA"/>
</dbReference>
<dbReference type="InParanoid" id="L5KE31"/>
<name>L5KE31_PTEAL</name>
<evidence type="ECO:0000259" key="8">
    <source>
        <dbReference type="Pfam" id="PF24842"/>
    </source>
</evidence>
<reference evidence="10" key="1">
    <citation type="journal article" date="2013" name="Science">
        <title>Comparative analysis of bat genomes provides insight into the evolution of flight and immunity.</title>
        <authorList>
            <person name="Zhang G."/>
            <person name="Cowled C."/>
            <person name="Shi Z."/>
            <person name="Huang Z."/>
            <person name="Bishop-Lilly K.A."/>
            <person name="Fang X."/>
            <person name="Wynne J.W."/>
            <person name="Xiong Z."/>
            <person name="Baker M.L."/>
            <person name="Zhao W."/>
            <person name="Tachedjian M."/>
            <person name="Zhu Y."/>
            <person name="Zhou P."/>
            <person name="Jiang X."/>
            <person name="Ng J."/>
            <person name="Yang L."/>
            <person name="Wu L."/>
            <person name="Xiao J."/>
            <person name="Feng Y."/>
            <person name="Chen Y."/>
            <person name="Sun X."/>
            <person name="Zhang Y."/>
            <person name="Marsh G.A."/>
            <person name="Crameri G."/>
            <person name="Broder C.C."/>
            <person name="Frey K.G."/>
            <person name="Wang L.F."/>
            <person name="Wang J."/>
        </authorList>
    </citation>
    <scope>NUCLEOTIDE SEQUENCE [LARGE SCALE GENOMIC DNA]</scope>
</reference>
<comment type="similarity">
    <text evidence="1">Belongs to the UFD1 family.</text>
</comment>
<keyword evidence="10" id="KW-1185">Reference proteome</keyword>